<evidence type="ECO:0000313" key="3">
    <source>
        <dbReference type="Proteomes" id="UP000719267"/>
    </source>
</evidence>
<dbReference type="EMBL" id="JAHWDF010000001">
    <property type="protein sequence ID" value="MBW2960369.1"/>
    <property type="molecule type" value="Genomic_DNA"/>
</dbReference>
<dbReference type="Proteomes" id="UP000719267">
    <property type="component" value="Unassembled WGS sequence"/>
</dbReference>
<reference evidence="2 3" key="1">
    <citation type="submission" date="2021-07" db="EMBL/GenBank/DDBJ databases">
        <title>Mesonia aestuariivivens sp. nov., isolated from a tidal flat.</title>
        <authorList>
            <person name="Kim Y.-O."/>
            <person name="Yoon J.-H."/>
        </authorList>
    </citation>
    <scope>NUCLEOTIDE SEQUENCE [LARGE SCALE GENOMIC DNA]</scope>
    <source>
        <strain evidence="2 3">JHPTF-M18</strain>
    </source>
</reference>
<dbReference type="Pfam" id="PF13858">
    <property type="entry name" value="DUF4199"/>
    <property type="match status" value="1"/>
</dbReference>
<name>A0ABS6VXQ5_9FLAO</name>
<comment type="caution">
    <text evidence="2">The sequence shown here is derived from an EMBL/GenBank/DDBJ whole genome shotgun (WGS) entry which is preliminary data.</text>
</comment>
<feature type="transmembrane region" description="Helical" evidence="1">
    <location>
        <begin position="7"/>
        <end position="26"/>
    </location>
</feature>
<dbReference type="RefSeq" id="WP_219038654.1">
    <property type="nucleotide sequence ID" value="NZ_JAHWDF010000001.1"/>
</dbReference>
<feature type="transmembrane region" description="Helical" evidence="1">
    <location>
        <begin position="114"/>
        <end position="136"/>
    </location>
</feature>
<evidence type="ECO:0000256" key="1">
    <source>
        <dbReference type="SAM" id="Phobius"/>
    </source>
</evidence>
<organism evidence="2 3">
    <name type="scientific">Mesonia aestuariivivens</name>
    <dbReference type="NCBI Taxonomy" id="2796128"/>
    <lineage>
        <taxon>Bacteria</taxon>
        <taxon>Pseudomonadati</taxon>
        <taxon>Bacteroidota</taxon>
        <taxon>Flavobacteriia</taxon>
        <taxon>Flavobacteriales</taxon>
        <taxon>Flavobacteriaceae</taxon>
        <taxon>Mesonia</taxon>
    </lineage>
</organism>
<dbReference type="InterPro" id="IPR025250">
    <property type="entry name" value="DUF4199"/>
</dbReference>
<sequence length="165" mass="18367">MKSISVKYGLGIGVLLIIVFLILSIFNLHLKPFYSAINIAVMGIGLYLAIRVCKNEFQKDQLKSFTYQKGFSVGVVTGFISTIIFSVFFAIYASNIEPGFIDKMLVNWNAGYEVGVGTTSFIVFLMGLATTVVLSLSLMQIMKDTWNTSQGRKYTVSDHGRDTKY</sequence>
<keyword evidence="1" id="KW-1133">Transmembrane helix</keyword>
<evidence type="ECO:0000313" key="2">
    <source>
        <dbReference type="EMBL" id="MBW2960369.1"/>
    </source>
</evidence>
<keyword evidence="1" id="KW-0812">Transmembrane</keyword>
<accession>A0ABS6VXQ5</accession>
<protein>
    <submittedName>
        <fullName evidence="2">DUF4199 domain-containing protein</fullName>
    </submittedName>
</protein>
<keyword evidence="3" id="KW-1185">Reference proteome</keyword>
<keyword evidence="1" id="KW-0472">Membrane</keyword>
<gene>
    <name evidence="2" type="ORF">KW502_00965</name>
</gene>
<feature type="transmembrane region" description="Helical" evidence="1">
    <location>
        <begin position="32"/>
        <end position="50"/>
    </location>
</feature>
<proteinExistence type="predicted"/>
<feature type="transmembrane region" description="Helical" evidence="1">
    <location>
        <begin position="71"/>
        <end position="94"/>
    </location>
</feature>